<name>A0A814Y045_9BILA</name>
<comment type="caution">
    <text evidence="3">The sequence shown here is derived from an EMBL/GenBank/DDBJ whole genome shotgun (WGS) entry which is preliminary data.</text>
</comment>
<dbReference type="Gene3D" id="3.40.50.720">
    <property type="entry name" value="NAD(P)-binding Rossmann-like Domain"/>
    <property type="match status" value="1"/>
</dbReference>
<dbReference type="Proteomes" id="UP000663870">
    <property type="component" value="Unassembled WGS sequence"/>
</dbReference>
<evidence type="ECO:0000313" key="3">
    <source>
        <dbReference type="EMBL" id="CAF1222552.1"/>
    </source>
</evidence>
<organism evidence="3 4">
    <name type="scientific">Rotaria sordida</name>
    <dbReference type="NCBI Taxonomy" id="392033"/>
    <lineage>
        <taxon>Eukaryota</taxon>
        <taxon>Metazoa</taxon>
        <taxon>Spiralia</taxon>
        <taxon>Gnathifera</taxon>
        <taxon>Rotifera</taxon>
        <taxon>Eurotatoria</taxon>
        <taxon>Bdelloidea</taxon>
        <taxon>Philodinida</taxon>
        <taxon>Philodinidae</taxon>
        <taxon>Rotaria</taxon>
    </lineage>
</organism>
<reference evidence="3" key="1">
    <citation type="submission" date="2021-02" db="EMBL/GenBank/DDBJ databases">
        <authorList>
            <person name="Nowell W R."/>
        </authorList>
    </citation>
    <scope>NUCLEOTIDE SEQUENCE</scope>
</reference>
<evidence type="ECO:0000313" key="4">
    <source>
        <dbReference type="Proteomes" id="UP000663870"/>
    </source>
</evidence>
<dbReference type="Pfam" id="PF00106">
    <property type="entry name" value="adh_short"/>
    <property type="match status" value="1"/>
</dbReference>
<sequence>MTTPTFHAKSTTLQVVKGFNANIDGKLVLITDCTSGIAIETARALATVNAHVVIIARDMNKGVEVVEDLKKITGNDKIEVMKLVLIEHSVIDLTYISIILLTIDNGGVIICPYGKIVNGFETQFRVNHLSYFLLATHLMPKLKVGTSSHVVIKKIYDKWLAYGQSIREYALHPGGLTTNLARYLPIEEQLAMEWFKEDGTSTSVYAALAPELDNHGEEYLKNCAISQGVNRDMKMFWSLGVHAIDMESAERLWKLSEQLVAAK</sequence>
<dbReference type="InterPro" id="IPR036291">
    <property type="entry name" value="NAD(P)-bd_dom_sf"/>
</dbReference>
<dbReference type="SUPFAM" id="SSF51735">
    <property type="entry name" value="NAD(P)-binding Rossmann-fold domains"/>
    <property type="match status" value="1"/>
</dbReference>
<evidence type="ECO:0000256" key="1">
    <source>
        <dbReference type="ARBA" id="ARBA00006484"/>
    </source>
</evidence>
<protein>
    <submittedName>
        <fullName evidence="3">Uncharacterized protein</fullName>
    </submittedName>
</protein>
<dbReference type="EMBL" id="CAJNOL010000864">
    <property type="protein sequence ID" value="CAF1222552.1"/>
    <property type="molecule type" value="Genomic_DNA"/>
</dbReference>
<accession>A0A814Y045</accession>
<dbReference type="AlphaFoldDB" id="A0A814Y045"/>
<evidence type="ECO:0000256" key="2">
    <source>
        <dbReference type="ARBA" id="ARBA00023002"/>
    </source>
</evidence>
<dbReference type="InterPro" id="IPR002347">
    <property type="entry name" value="SDR_fam"/>
</dbReference>
<gene>
    <name evidence="3" type="ORF">JXQ802_LOCUS25516</name>
</gene>
<comment type="similarity">
    <text evidence="1">Belongs to the short-chain dehydrogenases/reductases (SDR) family.</text>
</comment>
<dbReference type="PANTHER" id="PTHR24320:SF148">
    <property type="entry name" value="NAD(P)-BINDING ROSSMANN-FOLD SUPERFAMILY PROTEIN"/>
    <property type="match status" value="1"/>
</dbReference>
<dbReference type="GO" id="GO:0016491">
    <property type="term" value="F:oxidoreductase activity"/>
    <property type="evidence" value="ECO:0007669"/>
    <property type="project" value="UniProtKB-KW"/>
</dbReference>
<keyword evidence="4" id="KW-1185">Reference proteome</keyword>
<proteinExistence type="inferred from homology"/>
<keyword evidence="2" id="KW-0560">Oxidoreductase</keyword>
<dbReference type="PANTHER" id="PTHR24320">
    <property type="entry name" value="RETINOL DEHYDROGENASE"/>
    <property type="match status" value="1"/>
</dbReference>